<comment type="caution">
    <text evidence="1">The sequence shown here is derived from an EMBL/GenBank/DDBJ whole genome shotgun (WGS) entry which is preliminary data.</text>
</comment>
<reference evidence="1" key="1">
    <citation type="journal article" date="2021" name="PeerJ">
        <title>Extensive microbial diversity within the chicken gut microbiome revealed by metagenomics and culture.</title>
        <authorList>
            <person name="Gilroy R."/>
            <person name="Ravi A."/>
            <person name="Getino M."/>
            <person name="Pursley I."/>
            <person name="Horton D.L."/>
            <person name="Alikhan N.F."/>
            <person name="Baker D."/>
            <person name="Gharbi K."/>
            <person name="Hall N."/>
            <person name="Watson M."/>
            <person name="Adriaenssens E.M."/>
            <person name="Foster-Nyarko E."/>
            <person name="Jarju S."/>
            <person name="Secka A."/>
            <person name="Antonio M."/>
            <person name="Oren A."/>
            <person name="Chaudhuri R.R."/>
            <person name="La Ragione R."/>
            <person name="Hildebrand F."/>
            <person name="Pallen M.J."/>
        </authorList>
    </citation>
    <scope>NUCLEOTIDE SEQUENCE</scope>
    <source>
        <strain evidence="1">ChiHjej10B9-743</strain>
    </source>
</reference>
<evidence type="ECO:0000313" key="1">
    <source>
        <dbReference type="EMBL" id="HIY79315.1"/>
    </source>
</evidence>
<organism evidence="1 2">
    <name type="scientific">Candidatus Olsenella excrementavium</name>
    <dbReference type="NCBI Taxonomy" id="2838709"/>
    <lineage>
        <taxon>Bacteria</taxon>
        <taxon>Bacillati</taxon>
        <taxon>Actinomycetota</taxon>
        <taxon>Coriobacteriia</taxon>
        <taxon>Coriobacteriales</taxon>
        <taxon>Atopobiaceae</taxon>
        <taxon>Olsenella</taxon>
    </lineage>
</organism>
<proteinExistence type="predicted"/>
<evidence type="ECO:0000313" key="2">
    <source>
        <dbReference type="Proteomes" id="UP000824133"/>
    </source>
</evidence>
<dbReference type="AlphaFoldDB" id="A0A9D1ZAT9"/>
<dbReference type="Proteomes" id="UP000824133">
    <property type="component" value="Unassembled WGS sequence"/>
</dbReference>
<accession>A0A9D1ZAT9</accession>
<protein>
    <submittedName>
        <fullName evidence="1">Uncharacterized protein</fullName>
    </submittedName>
</protein>
<sequence>MGARRDRRERRRWPWVLAAVAVASALVAAAGPAVADALREQGAASVRDAVLRAAAQCCAIEGSYPHTLRHLEQHYGLTVNHDDYVVIYEAYASNVTPSVVVTPR</sequence>
<name>A0A9D1ZAT9_9ACTN</name>
<reference evidence="1" key="2">
    <citation type="submission" date="2021-04" db="EMBL/GenBank/DDBJ databases">
        <authorList>
            <person name="Gilroy R."/>
        </authorList>
    </citation>
    <scope>NUCLEOTIDE SEQUENCE</scope>
    <source>
        <strain evidence="1">ChiHjej10B9-743</strain>
    </source>
</reference>
<dbReference type="EMBL" id="DXCP01000017">
    <property type="protein sequence ID" value="HIY79315.1"/>
    <property type="molecule type" value="Genomic_DNA"/>
</dbReference>
<gene>
    <name evidence="1" type="ORF">IAA42_02635</name>
</gene>